<proteinExistence type="predicted"/>
<dbReference type="EMBL" id="JAVFWL010000002">
    <property type="protein sequence ID" value="KAK6734193.1"/>
    <property type="molecule type" value="Genomic_DNA"/>
</dbReference>
<dbReference type="Proteomes" id="UP001303046">
    <property type="component" value="Unassembled WGS sequence"/>
</dbReference>
<gene>
    <name evidence="1" type="primary">Necator_chrII.g5566</name>
    <name evidence="1" type="ORF">RB195_017773</name>
</gene>
<sequence length="324" mass="37583">MPRFQDKRTFELLCEDLHIGTHDHQWIEQGEKLSEFVMATKTIHGNLQFRSPPLYAGPLRLKRSWRSWTTKTSTTTPHIRKFRELYRFLFTIKPYPLYNDVTTSKEGATFENAKRVLKWNNMGVEVDGWHFAYDILLMTSTIYQAEPMLVEFDTTCEKIGLLLNLEKAIYMRNGWVGKINMMNDLVSELSRDKRAVWGAYKNIEDVVKRTKKIRFRAHLFNTTGFPALTHASETWACRKQEDIAISIIEPAIERVLLGISRFTRIKEGIRSSFLHQRSKIGDDKTIVLVPFQTKAQLLDACLAGGWGCFDLSGRNIFHVCEVFP</sequence>
<evidence type="ECO:0000313" key="2">
    <source>
        <dbReference type="Proteomes" id="UP001303046"/>
    </source>
</evidence>
<reference evidence="1 2" key="1">
    <citation type="submission" date="2023-08" db="EMBL/GenBank/DDBJ databases">
        <title>A Necator americanus chromosomal reference genome.</title>
        <authorList>
            <person name="Ilik V."/>
            <person name="Petrzelkova K.J."/>
            <person name="Pardy F."/>
            <person name="Fuh T."/>
            <person name="Niatou-Singa F.S."/>
            <person name="Gouil Q."/>
            <person name="Baker L."/>
            <person name="Ritchie M.E."/>
            <person name="Jex A.R."/>
            <person name="Gazzola D."/>
            <person name="Li H."/>
            <person name="Toshio Fujiwara R."/>
            <person name="Zhan B."/>
            <person name="Aroian R.V."/>
            <person name="Pafco B."/>
            <person name="Schwarz E.M."/>
        </authorList>
    </citation>
    <scope>NUCLEOTIDE SEQUENCE [LARGE SCALE GENOMIC DNA]</scope>
    <source>
        <strain evidence="1 2">Aroian</strain>
        <tissue evidence="1">Whole animal</tissue>
    </source>
</reference>
<name>A0ABR1C9M8_NECAM</name>
<organism evidence="1 2">
    <name type="scientific">Necator americanus</name>
    <name type="common">Human hookworm</name>
    <dbReference type="NCBI Taxonomy" id="51031"/>
    <lineage>
        <taxon>Eukaryota</taxon>
        <taxon>Metazoa</taxon>
        <taxon>Ecdysozoa</taxon>
        <taxon>Nematoda</taxon>
        <taxon>Chromadorea</taxon>
        <taxon>Rhabditida</taxon>
        <taxon>Rhabditina</taxon>
        <taxon>Rhabditomorpha</taxon>
        <taxon>Strongyloidea</taxon>
        <taxon>Ancylostomatidae</taxon>
        <taxon>Bunostominae</taxon>
        <taxon>Necator</taxon>
    </lineage>
</organism>
<accession>A0ABR1C9M8</accession>
<evidence type="ECO:0000313" key="1">
    <source>
        <dbReference type="EMBL" id="KAK6734193.1"/>
    </source>
</evidence>
<comment type="caution">
    <text evidence="1">The sequence shown here is derived from an EMBL/GenBank/DDBJ whole genome shotgun (WGS) entry which is preliminary data.</text>
</comment>
<keyword evidence="2" id="KW-1185">Reference proteome</keyword>
<protein>
    <submittedName>
        <fullName evidence="1">Uncharacterized protein</fullName>
    </submittedName>
</protein>